<dbReference type="Ensembl" id="ENSSHAT00000040384.1">
    <property type="protein sequence ID" value="ENSSHAP00000032625.1"/>
    <property type="gene ID" value="ENSSHAG00000030916.1"/>
</dbReference>
<dbReference type="GeneTree" id="ENSGT01150000287305"/>
<protein>
    <submittedName>
        <fullName evidence="1">Uncharacterized protein</fullName>
    </submittedName>
</protein>
<evidence type="ECO:0000313" key="1">
    <source>
        <dbReference type="Ensembl" id="ENSSHAP00000032625.1"/>
    </source>
</evidence>
<dbReference type="AlphaFoldDB" id="A0A7N4P3W4"/>
<evidence type="ECO:0000313" key="2">
    <source>
        <dbReference type="Proteomes" id="UP000007648"/>
    </source>
</evidence>
<keyword evidence="2" id="KW-1185">Reference proteome</keyword>
<dbReference type="Proteomes" id="UP000007648">
    <property type="component" value="Unassembled WGS sequence"/>
</dbReference>
<sequence length="127" mass="14679">MYINVFFSLCRIMAHKMIEVALCTTLLIGVMGAPFLSDDSANQFLRLKRQIYSQDYWDPNHSQNAWGYTLAEQASESWTALRTTAQYYMDLGSFVFDPSTAQDHMKSYMDMLQQSGAHLQQEMNKQN</sequence>
<accession>A0A7N4P3W4</accession>
<organism evidence="1 2">
    <name type="scientific">Sarcophilus harrisii</name>
    <name type="common">Tasmanian devil</name>
    <name type="synonym">Sarcophilus laniarius</name>
    <dbReference type="NCBI Taxonomy" id="9305"/>
    <lineage>
        <taxon>Eukaryota</taxon>
        <taxon>Metazoa</taxon>
        <taxon>Chordata</taxon>
        <taxon>Craniata</taxon>
        <taxon>Vertebrata</taxon>
        <taxon>Euteleostomi</taxon>
        <taxon>Mammalia</taxon>
        <taxon>Metatheria</taxon>
        <taxon>Dasyuromorphia</taxon>
        <taxon>Dasyuridae</taxon>
        <taxon>Sarcophilus</taxon>
    </lineage>
</organism>
<dbReference type="InParanoid" id="A0A7N4P3W4"/>
<proteinExistence type="predicted"/>
<reference evidence="1" key="3">
    <citation type="submission" date="2025-09" db="UniProtKB">
        <authorList>
            <consortium name="Ensembl"/>
        </authorList>
    </citation>
    <scope>IDENTIFICATION</scope>
</reference>
<reference evidence="1 2" key="1">
    <citation type="journal article" date="2011" name="Proc. Natl. Acad. Sci. U.S.A.">
        <title>Genetic diversity and population structure of the endangered marsupial Sarcophilus harrisii (Tasmanian devil).</title>
        <authorList>
            <person name="Miller W."/>
            <person name="Hayes V.M."/>
            <person name="Ratan A."/>
            <person name="Petersen D.C."/>
            <person name="Wittekindt N.E."/>
            <person name="Miller J."/>
            <person name="Walenz B."/>
            <person name="Knight J."/>
            <person name="Qi J."/>
            <person name="Zhao F."/>
            <person name="Wang Q."/>
            <person name="Bedoya-Reina O.C."/>
            <person name="Katiyar N."/>
            <person name="Tomsho L.P."/>
            <person name="Kasson L.M."/>
            <person name="Hardie R.A."/>
            <person name="Woodbridge P."/>
            <person name="Tindall E.A."/>
            <person name="Bertelsen M.F."/>
            <person name="Dixon D."/>
            <person name="Pyecroft S."/>
            <person name="Helgen K.M."/>
            <person name="Lesk A.M."/>
            <person name="Pringle T.H."/>
            <person name="Patterson N."/>
            <person name="Zhang Y."/>
            <person name="Kreiss A."/>
            <person name="Woods G.M."/>
            <person name="Jones M.E."/>
            <person name="Schuster S.C."/>
        </authorList>
    </citation>
    <scope>NUCLEOTIDE SEQUENCE [LARGE SCALE GENOMIC DNA]</scope>
</reference>
<reference evidence="1" key="2">
    <citation type="submission" date="2025-08" db="UniProtKB">
        <authorList>
            <consortium name="Ensembl"/>
        </authorList>
    </citation>
    <scope>IDENTIFICATION</scope>
</reference>
<dbReference type="FunCoup" id="A0A7N4P3W4">
    <property type="interactions" value="1"/>
</dbReference>
<name>A0A7N4P3W4_SARHA</name>
<gene>
    <name evidence="1" type="primary">C3H3orf85</name>
</gene>